<dbReference type="GO" id="GO:0005524">
    <property type="term" value="F:ATP binding"/>
    <property type="evidence" value="ECO:0007669"/>
    <property type="project" value="UniProtKB-KW"/>
</dbReference>
<protein>
    <submittedName>
        <fullName evidence="8">Antimicrobial response protein</fullName>
    </submittedName>
</protein>
<keyword evidence="2" id="KW-0433">Leucine-rich repeat</keyword>
<feature type="domain" description="Disease resistance protein winged helix" evidence="7">
    <location>
        <begin position="45"/>
        <end position="117"/>
    </location>
</feature>
<keyword evidence="9" id="KW-1185">Reference proteome</keyword>
<evidence type="ECO:0000256" key="6">
    <source>
        <dbReference type="ARBA" id="ARBA00022840"/>
    </source>
</evidence>
<name>A0AAV3PRG0_LITER</name>
<dbReference type="AlphaFoldDB" id="A0AAV3PRG0"/>
<dbReference type="PANTHER" id="PTHR15140:SF33">
    <property type="entry name" value="LATE BLIGHT RESISTANCE PROTEIN HOMOLOG R1A-3 ISOFORM X1"/>
    <property type="match status" value="1"/>
</dbReference>
<dbReference type="Gene3D" id="1.10.10.10">
    <property type="entry name" value="Winged helix-like DNA-binding domain superfamily/Winged helix DNA-binding domain"/>
    <property type="match status" value="1"/>
</dbReference>
<evidence type="ECO:0000313" key="8">
    <source>
        <dbReference type="EMBL" id="GAA0152517.1"/>
    </source>
</evidence>
<comment type="similarity">
    <text evidence="1">Belongs to the disease resistance NB-LRR family.</text>
</comment>
<reference evidence="8 9" key="1">
    <citation type="submission" date="2024-01" db="EMBL/GenBank/DDBJ databases">
        <title>The complete chloroplast genome sequence of Lithospermum erythrorhizon: insights into the phylogenetic relationship among Boraginaceae species and the maternal lineages of purple gromwells.</title>
        <authorList>
            <person name="Okada T."/>
            <person name="Watanabe K."/>
        </authorList>
    </citation>
    <scope>NUCLEOTIDE SEQUENCE [LARGE SCALE GENOMIC DNA]</scope>
</reference>
<dbReference type="SUPFAM" id="SSF52058">
    <property type="entry name" value="L domain-like"/>
    <property type="match status" value="1"/>
</dbReference>
<evidence type="ECO:0000259" key="7">
    <source>
        <dbReference type="Pfam" id="PF23559"/>
    </source>
</evidence>
<comment type="caution">
    <text evidence="8">The sequence shown here is derived from an EMBL/GenBank/DDBJ whole genome shotgun (WGS) entry which is preliminary data.</text>
</comment>
<dbReference type="InterPro" id="IPR032675">
    <property type="entry name" value="LRR_dom_sf"/>
</dbReference>
<dbReference type="FunFam" id="1.10.10.10:FF:000322">
    <property type="entry name" value="Probable disease resistance protein At1g63360"/>
    <property type="match status" value="1"/>
</dbReference>
<dbReference type="EMBL" id="BAABME010018081">
    <property type="protein sequence ID" value="GAA0152517.1"/>
    <property type="molecule type" value="Genomic_DNA"/>
</dbReference>
<evidence type="ECO:0000256" key="5">
    <source>
        <dbReference type="ARBA" id="ARBA00022821"/>
    </source>
</evidence>
<keyword evidence="3" id="KW-0677">Repeat</keyword>
<keyword evidence="6" id="KW-0067">ATP-binding</keyword>
<accession>A0AAV3PRG0</accession>
<dbReference type="PANTHER" id="PTHR15140">
    <property type="entry name" value="TUBULIN-SPECIFIC CHAPERONE E"/>
    <property type="match status" value="1"/>
</dbReference>
<evidence type="ECO:0000256" key="2">
    <source>
        <dbReference type="ARBA" id="ARBA00022614"/>
    </source>
</evidence>
<dbReference type="Pfam" id="PF23559">
    <property type="entry name" value="WHD_DRP"/>
    <property type="match status" value="1"/>
</dbReference>
<gene>
    <name evidence="8" type="ORF">LIER_37506</name>
</gene>
<dbReference type="InterPro" id="IPR036388">
    <property type="entry name" value="WH-like_DNA-bd_sf"/>
</dbReference>
<sequence length="505" mass="58035">MWNQIAKDVTSTILSDPQGKCEDILELSYNLLPNHLKSCLLYLGVFPEDEEISVTHLVRLWVAEGLVQGGITSVECLEDVGKRYVDDLISRSLVIPRKEKTEGGVKNFQLHDLLRDFCLKKAKEEKFLIVLNDKGIFDISVSPRRICIHPGMENRLPFISLNIIRSIISFCTSNFTDFDIERILQSEHMMLLNVLDMQHLINAASYVHCFVHLRYLAIWKMDYSNKDLVKSSISKLWNLQVLILCFWLNHVFEVPEFIWDLVKLRHVHLLPSALFSRPDSKRFEDSPFLLENLKSLSKPRLHNGDSNWLCKLPELQKLSCIFFCSSEEIILQQYRYPQLDLCNRLTSLKVENGAKRTERGTCKLQLPASLRKLSLSKFILDSDDISGIGKSLPNLEVLKLHDSIENWSVNDEDFPELKFLKITGGNFNEWDASDESFPNLEKLWLQSCHSLKGIPLSFGDIPGLRLLSIKDCNPSVSQSARDIQKIQVESQNLELKVKIESTNAY</sequence>
<keyword evidence="5" id="KW-0611">Plant defense</keyword>
<evidence type="ECO:0000256" key="1">
    <source>
        <dbReference type="ARBA" id="ARBA00008894"/>
    </source>
</evidence>
<dbReference type="GO" id="GO:0006952">
    <property type="term" value="P:defense response"/>
    <property type="evidence" value="ECO:0007669"/>
    <property type="project" value="UniProtKB-KW"/>
</dbReference>
<evidence type="ECO:0000313" key="9">
    <source>
        <dbReference type="Proteomes" id="UP001454036"/>
    </source>
</evidence>
<evidence type="ECO:0000256" key="3">
    <source>
        <dbReference type="ARBA" id="ARBA00022737"/>
    </source>
</evidence>
<evidence type="ECO:0000256" key="4">
    <source>
        <dbReference type="ARBA" id="ARBA00022741"/>
    </source>
</evidence>
<proteinExistence type="inferred from homology"/>
<organism evidence="8 9">
    <name type="scientific">Lithospermum erythrorhizon</name>
    <name type="common">Purple gromwell</name>
    <name type="synonym">Lithospermum officinale var. erythrorhizon</name>
    <dbReference type="NCBI Taxonomy" id="34254"/>
    <lineage>
        <taxon>Eukaryota</taxon>
        <taxon>Viridiplantae</taxon>
        <taxon>Streptophyta</taxon>
        <taxon>Embryophyta</taxon>
        <taxon>Tracheophyta</taxon>
        <taxon>Spermatophyta</taxon>
        <taxon>Magnoliopsida</taxon>
        <taxon>eudicotyledons</taxon>
        <taxon>Gunneridae</taxon>
        <taxon>Pentapetalae</taxon>
        <taxon>asterids</taxon>
        <taxon>lamiids</taxon>
        <taxon>Boraginales</taxon>
        <taxon>Boraginaceae</taxon>
        <taxon>Boraginoideae</taxon>
        <taxon>Lithospermeae</taxon>
        <taxon>Lithospermum</taxon>
    </lineage>
</organism>
<keyword evidence="4" id="KW-0547">Nucleotide-binding</keyword>
<dbReference type="Gene3D" id="3.80.10.10">
    <property type="entry name" value="Ribonuclease Inhibitor"/>
    <property type="match status" value="1"/>
</dbReference>
<dbReference type="InterPro" id="IPR058922">
    <property type="entry name" value="WHD_DRP"/>
</dbReference>
<dbReference type="Proteomes" id="UP001454036">
    <property type="component" value="Unassembled WGS sequence"/>
</dbReference>